<dbReference type="AlphaFoldDB" id="X1HWY6"/>
<feature type="non-terminal residue" evidence="1">
    <location>
        <position position="116"/>
    </location>
</feature>
<name>X1HWY6_9ZZZZ</name>
<reference evidence="1" key="1">
    <citation type="journal article" date="2014" name="Front. Microbiol.">
        <title>High frequency of phylogenetically diverse reductive dehalogenase-homologous genes in deep subseafloor sedimentary metagenomes.</title>
        <authorList>
            <person name="Kawai M."/>
            <person name="Futagami T."/>
            <person name="Toyoda A."/>
            <person name="Takaki Y."/>
            <person name="Nishi S."/>
            <person name="Hori S."/>
            <person name="Arai W."/>
            <person name="Tsubouchi T."/>
            <person name="Morono Y."/>
            <person name="Uchiyama I."/>
            <person name="Ito T."/>
            <person name="Fujiyama A."/>
            <person name="Inagaki F."/>
            <person name="Takami H."/>
        </authorList>
    </citation>
    <scope>NUCLEOTIDE SEQUENCE</scope>
    <source>
        <strain evidence="1">Expedition CK06-06</strain>
    </source>
</reference>
<organism evidence="1">
    <name type="scientific">marine sediment metagenome</name>
    <dbReference type="NCBI Taxonomy" id="412755"/>
    <lineage>
        <taxon>unclassified sequences</taxon>
        <taxon>metagenomes</taxon>
        <taxon>ecological metagenomes</taxon>
    </lineage>
</organism>
<proteinExistence type="predicted"/>
<evidence type="ECO:0000313" key="1">
    <source>
        <dbReference type="EMBL" id="GAH58344.1"/>
    </source>
</evidence>
<gene>
    <name evidence="1" type="ORF">S03H2_30729</name>
</gene>
<sequence length="116" mass="13527">MNLDDPEYKKLASIFEIKLLFHKPIASAVFEGILTQIKDIYKDNFQNEFPNVVQKLFYRIIDMFAGRMKWFNKCGTGYHDLQHTLQSTMVIVRVMDGWNKSGNSPAISRQFFELGT</sequence>
<protein>
    <submittedName>
        <fullName evidence="1">Uncharacterized protein</fullName>
    </submittedName>
</protein>
<accession>X1HWY6</accession>
<comment type="caution">
    <text evidence="1">The sequence shown here is derived from an EMBL/GenBank/DDBJ whole genome shotgun (WGS) entry which is preliminary data.</text>
</comment>
<dbReference type="EMBL" id="BARU01018594">
    <property type="protein sequence ID" value="GAH58344.1"/>
    <property type="molecule type" value="Genomic_DNA"/>
</dbReference>